<dbReference type="Gene3D" id="1.10.3210.10">
    <property type="entry name" value="Hypothetical protein af1432"/>
    <property type="match status" value="1"/>
</dbReference>
<dbReference type="Gene3D" id="3.20.20.450">
    <property type="entry name" value="EAL domain"/>
    <property type="match status" value="1"/>
</dbReference>
<dbReference type="Pfam" id="PF08668">
    <property type="entry name" value="HDOD"/>
    <property type="match status" value="1"/>
</dbReference>
<dbReference type="InterPro" id="IPR014408">
    <property type="entry name" value="dGMP_Pdiesterase_EAL/HD-GYP"/>
</dbReference>
<protein>
    <submittedName>
        <fullName evidence="2">Putative signal transduction protein containing EAL and modified HD-GYP domains</fullName>
    </submittedName>
</protein>
<evidence type="ECO:0000313" key="2">
    <source>
        <dbReference type="EMBL" id="GAV19958.1"/>
    </source>
</evidence>
<evidence type="ECO:0000259" key="1">
    <source>
        <dbReference type="PROSITE" id="PS51833"/>
    </source>
</evidence>
<sequence>MSNEILIGRQPIFDRDYNVVAYEMLFRGGAQGSDVEMTSQVMVNAVMDIGLENIAGALPVFFNIDESFLLHETGLSQALPQQQVVLEVLEHVNPGPAVLEACRNLKDAGYTLALDDVISVEHARPFVDLVDIIKVDWIEAEEDPGNIISAFRHENVKFLAEKIDSYEEAEKAKALGFDLYQGYFYCKPDIVSGSKPPESRMSVLRAMQQAMTATSIDEMFDVVKQDVTLSYRLLKYINSAAFALRREVQSIEQALSLLGLSNIRRWLTLLTMTSLAENKPKELIRQALWRARFLEMLARAMGDEAIEDDFLTGLFSILDALLDCSMQESLVEVSLAEHVHNGLIDARSAMGEKLAVARALETGDWDVIRLFSNDGKRITYAELTRLQTESMLWADQQMAALSAL</sequence>
<dbReference type="OrthoDB" id="9804751at2"/>
<dbReference type="STRING" id="1921010.MMIC_P0919"/>
<comment type="caution">
    <text evidence="2">The sequence shown here is derived from an EMBL/GenBank/DDBJ whole genome shotgun (WGS) entry which is preliminary data.</text>
</comment>
<keyword evidence="3" id="KW-1185">Reference proteome</keyword>
<proteinExistence type="predicted"/>
<dbReference type="InterPro" id="IPR052340">
    <property type="entry name" value="RNase_Y/CdgJ"/>
</dbReference>
<dbReference type="SMART" id="SM00052">
    <property type="entry name" value="EAL"/>
    <property type="match status" value="1"/>
</dbReference>
<dbReference type="InterPro" id="IPR035919">
    <property type="entry name" value="EAL_sf"/>
</dbReference>
<dbReference type="PANTHER" id="PTHR33525">
    <property type="match status" value="1"/>
</dbReference>
<evidence type="ECO:0000313" key="3">
    <source>
        <dbReference type="Proteomes" id="UP000231632"/>
    </source>
</evidence>
<dbReference type="Proteomes" id="UP000231632">
    <property type="component" value="Unassembled WGS sequence"/>
</dbReference>
<reference evidence="2 3" key="1">
    <citation type="journal article" date="2017" name="Arch. Microbiol.">
        <title>Mariprofundus micogutta sp. nov., a novel iron-oxidizing zetaproteobacterium isolated from a deep-sea hydrothermal field at the Bayonnaise knoll of the Izu-Ogasawara arc, and a description of Mariprofundales ord. nov. and Zetaproteobacteria classis nov.</title>
        <authorList>
            <person name="Makita H."/>
            <person name="Tanaka E."/>
            <person name="Mitsunobu S."/>
            <person name="Miyazaki M."/>
            <person name="Nunoura T."/>
            <person name="Uematsu K."/>
            <person name="Takaki Y."/>
            <person name="Nishi S."/>
            <person name="Shimamura S."/>
            <person name="Takai K."/>
        </authorList>
    </citation>
    <scope>NUCLEOTIDE SEQUENCE [LARGE SCALE GENOMIC DNA]</scope>
    <source>
        <strain evidence="2 3">ET2</strain>
    </source>
</reference>
<dbReference type="PIRSF" id="PIRSF003180">
    <property type="entry name" value="DiGMPpdiest_YuxH"/>
    <property type="match status" value="1"/>
</dbReference>
<dbReference type="AlphaFoldDB" id="A0A1L8CM18"/>
<accession>A0A1L8CM18</accession>
<gene>
    <name evidence="2" type="ORF">MMIC_P0919</name>
</gene>
<feature type="domain" description="HDOD" evidence="1">
    <location>
        <begin position="193"/>
        <end position="381"/>
    </location>
</feature>
<dbReference type="PANTHER" id="PTHR33525:SF4">
    <property type="entry name" value="CYCLIC DI-GMP PHOSPHODIESTERASE CDGJ"/>
    <property type="match status" value="1"/>
</dbReference>
<dbReference type="RefSeq" id="WP_072659290.1">
    <property type="nucleotide sequence ID" value="NZ_BDFD01000006.1"/>
</dbReference>
<dbReference type="SUPFAM" id="SSF141868">
    <property type="entry name" value="EAL domain-like"/>
    <property type="match status" value="1"/>
</dbReference>
<dbReference type="InterPro" id="IPR013976">
    <property type="entry name" value="HDOD"/>
</dbReference>
<organism evidence="2 3">
    <name type="scientific">Mariprofundus micogutta</name>
    <dbReference type="NCBI Taxonomy" id="1921010"/>
    <lineage>
        <taxon>Bacteria</taxon>
        <taxon>Pseudomonadati</taxon>
        <taxon>Pseudomonadota</taxon>
        <taxon>Candidatius Mariprofundia</taxon>
        <taxon>Mariprofundales</taxon>
        <taxon>Mariprofundaceae</taxon>
        <taxon>Mariprofundus</taxon>
    </lineage>
</organism>
<name>A0A1L8CM18_9PROT</name>
<dbReference type="EMBL" id="BDFD01000006">
    <property type="protein sequence ID" value="GAV19958.1"/>
    <property type="molecule type" value="Genomic_DNA"/>
</dbReference>
<dbReference type="InterPro" id="IPR001633">
    <property type="entry name" value="EAL_dom"/>
</dbReference>
<dbReference type="SUPFAM" id="SSF109604">
    <property type="entry name" value="HD-domain/PDEase-like"/>
    <property type="match status" value="1"/>
</dbReference>
<dbReference type="PROSITE" id="PS51833">
    <property type="entry name" value="HDOD"/>
    <property type="match status" value="1"/>
</dbReference>